<reference evidence="3" key="1">
    <citation type="journal article" date="2023" name="Science">
        <title>Genome structures resolve the early diversification of teleost fishes.</title>
        <authorList>
            <person name="Parey E."/>
            <person name="Louis A."/>
            <person name="Montfort J."/>
            <person name="Bouchez O."/>
            <person name="Roques C."/>
            <person name="Iampietro C."/>
            <person name="Lluch J."/>
            <person name="Castinel A."/>
            <person name="Donnadieu C."/>
            <person name="Desvignes T."/>
            <person name="Floi Bucao C."/>
            <person name="Jouanno E."/>
            <person name="Wen M."/>
            <person name="Mejri S."/>
            <person name="Dirks R."/>
            <person name="Jansen H."/>
            <person name="Henkel C."/>
            <person name="Chen W.J."/>
            <person name="Zahm M."/>
            <person name="Cabau C."/>
            <person name="Klopp C."/>
            <person name="Thompson A.W."/>
            <person name="Robinson-Rechavi M."/>
            <person name="Braasch I."/>
            <person name="Lecointre G."/>
            <person name="Bobe J."/>
            <person name="Postlethwait J.H."/>
            <person name="Berthelot C."/>
            <person name="Roest Crollius H."/>
            <person name="Guiguen Y."/>
        </authorList>
    </citation>
    <scope>NUCLEOTIDE SEQUENCE</scope>
    <source>
        <strain evidence="3">NC1722</strain>
    </source>
</reference>
<dbReference type="SUPFAM" id="SSF48340">
    <property type="entry name" value="Interferon-induced guanylate-binding protein 1 (GBP1), C-terminal domain"/>
    <property type="match status" value="1"/>
</dbReference>
<evidence type="ECO:0000313" key="3">
    <source>
        <dbReference type="EMBL" id="KAJ8392487.1"/>
    </source>
</evidence>
<feature type="coiled-coil region" evidence="1">
    <location>
        <begin position="1"/>
        <end position="72"/>
    </location>
</feature>
<dbReference type="AlphaFoldDB" id="A0AAD7WCZ1"/>
<dbReference type="Gene3D" id="1.20.1000.10">
    <property type="entry name" value="Guanylate-binding protein, C-terminal domain"/>
    <property type="match status" value="1"/>
</dbReference>
<dbReference type="InterPro" id="IPR003191">
    <property type="entry name" value="Guanylate-bd/ATL_C"/>
</dbReference>
<dbReference type="InterPro" id="IPR036543">
    <property type="entry name" value="Guanylate-bd_C_sf"/>
</dbReference>
<dbReference type="GO" id="GO:0003924">
    <property type="term" value="F:GTPase activity"/>
    <property type="evidence" value="ECO:0007669"/>
    <property type="project" value="InterPro"/>
</dbReference>
<dbReference type="Proteomes" id="UP001221898">
    <property type="component" value="Unassembled WGS sequence"/>
</dbReference>
<sequence length="72" mass="8688">MDQERSYRENMEQLMRKMEEDRKNAAEEYQRALTAKLEEQQNLYQQGFAKKAEVMQAEINSLKKEKDENQKS</sequence>
<comment type="caution">
    <text evidence="3">The sequence shown here is derived from an EMBL/GenBank/DDBJ whole genome shotgun (WGS) entry which is preliminary data.</text>
</comment>
<dbReference type="Pfam" id="PF02841">
    <property type="entry name" value="GBP_C"/>
    <property type="match status" value="1"/>
</dbReference>
<evidence type="ECO:0000256" key="1">
    <source>
        <dbReference type="SAM" id="Coils"/>
    </source>
</evidence>
<accession>A0AAD7WCZ1</accession>
<dbReference type="EMBL" id="JAINUG010000146">
    <property type="protein sequence ID" value="KAJ8392487.1"/>
    <property type="molecule type" value="Genomic_DNA"/>
</dbReference>
<feature type="domain" description="Guanylate-binding protein/Atlastin C-terminal" evidence="2">
    <location>
        <begin position="2"/>
        <end position="63"/>
    </location>
</feature>
<keyword evidence="4" id="KW-1185">Reference proteome</keyword>
<organism evidence="3 4">
    <name type="scientific">Aldrovandia affinis</name>
    <dbReference type="NCBI Taxonomy" id="143900"/>
    <lineage>
        <taxon>Eukaryota</taxon>
        <taxon>Metazoa</taxon>
        <taxon>Chordata</taxon>
        <taxon>Craniata</taxon>
        <taxon>Vertebrata</taxon>
        <taxon>Euteleostomi</taxon>
        <taxon>Actinopterygii</taxon>
        <taxon>Neopterygii</taxon>
        <taxon>Teleostei</taxon>
        <taxon>Notacanthiformes</taxon>
        <taxon>Halosauridae</taxon>
        <taxon>Aldrovandia</taxon>
    </lineage>
</organism>
<evidence type="ECO:0000259" key="2">
    <source>
        <dbReference type="Pfam" id="PF02841"/>
    </source>
</evidence>
<name>A0AAD7WCZ1_9TELE</name>
<evidence type="ECO:0000313" key="4">
    <source>
        <dbReference type="Proteomes" id="UP001221898"/>
    </source>
</evidence>
<keyword evidence="1" id="KW-0175">Coiled coil</keyword>
<dbReference type="GO" id="GO:0005525">
    <property type="term" value="F:GTP binding"/>
    <property type="evidence" value="ECO:0007669"/>
    <property type="project" value="InterPro"/>
</dbReference>
<gene>
    <name evidence="3" type="ORF">AAFF_G00076120</name>
</gene>
<proteinExistence type="predicted"/>
<protein>
    <recommendedName>
        <fullName evidence="2">Guanylate-binding protein/Atlastin C-terminal domain-containing protein</fullName>
    </recommendedName>
</protein>